<dbReference type="PANTHER" id="PTHR12227">
    <property type="entry name" value="GLYCERATE KINASE"/>
    <property type="match status" value="1"/>
</dbReference>
<dbReference type="Proteomes" id="UP000298588">
    <property type="component" value="Chromosome"/>
</dbReference>
<keyword evidence="3" id="KW-0808">Transferase</keyword>
<accession>A0A4D7QN01</accession>
<dbReference type="InterPro" id="IPR039760">
    <property type="entry name" value="MOFRL_protein"/>
</dbReference>
<dbReference type="GO" id="GO:0005737">
    <property type="term" value="C:cytoplasm"/>
    <property type="evidence" value="ECO:0007669"/>
    <property type="project" value="TreeGrafter"/>
</dbReference>
<evidence type="ECO:0000313" key="4">
    <source>
        <dbReference type="Proteomes" id="UP000298588"/>
    </source>
</evidence>
<evidence type="ECO:0000313" key="3">
    <source>
        <dbReference type="EMBL" id="QCK88695.1"/>
    </source>
</evidence>
<keyword evidence="3" id="KW-0418">Kinase</keyword>
<dbReference type="Pfam" id="PF13660">
    <property type="entry name" value="DUF4147"/>
    <property type="match status" value="1"/>
</dbReference>
<sequence length="438" mass="45080">MHDRGTQAVPLPSDPRAFLVSLGHAAIGAALAERLVDHLPAVPTGRTIVIGAGKAAAAMAAAFEKAWPAPLSGTVVTRYGHAVPCSRIEVLEASHPVPDEAGLTATRRILSRLEGLRPDDLVVALISGGGSALLTLPGGDLTLDDLKAVNSALLASGADIGAMNCVRKHVSAIAGGRLAAAALPARLVTLTISDVPGDDPAVIASGPTVPDTTTREDALAIVQRYGMELPDAVMRHLADPACESPKPDHPAFAQGIDVRLIARPVESLRAAAAIAEKAGIPTLVLGDTIEGEARDVAQVHAALARSVLEHSLPVGPPLLILSGGETTVTLPRGGSFGRGGRNSEFALALLVAVQGWKPELRKRLHAIALDTDGIDGIESNAGAIVTPGLIDDAERRGLSARSHLDRHDGFGFFAAVDGLVVTGPTHTNVNDFRAILVG</sequence>
<feature type="domain" description="MOFRL-associated" evidence="2">
    <location>
        <begin position="41"/>
        <end position="237"/>
    </location>
</feature>
<dbReference type="EMBL" id="CP039865">
    <property type="protein sequence ID" value="QCK88695.1"/>
    <property type="molecule type" value="Genomic_DNA"/>
</dbReference>
<organism evidence="3 4">
    <name type="scientific">Phreatobacter aquaticus</name>
    <dbReference type="NCBI Taxonomy" id="2570229"/>
    <lineage>
        <taxon>Bacteria</taxon>
        <taxon>Pseudomonadati</taxon>
        <taxon>Pseudomonadota</taxon>
        <taxon>Alphaproteobacteria</taxon>
        <taxon>Hyphomicrobiales</taxon>
        <taxon>Phreatobacteraceae</taxon>
        <taxon>Phreatobacter</taxon>
    </lineage>
</organism>
<protein>
    <submittedName>
        <fullName evidence="3">Glycerate kinase</fullName>
    </submittedName>
</protein>
<dbReference type="GO" id="GO:0008887">
    <property type="term" value="F:glycerate kinase activity"/>
    <property type="evidence" value="ECO:0007669"/>
    <property type="project" value="InterPro"/>
</dbReference>
<dbReference type="OrthoDB" id="9766552at2"/>
<dbReference type="Gene3D" id="3.40.1480.10">
    <property type="entry name" value="MOFRL domain"/>
    <property type="match status" value="1"/>
</dbReference>
<keyword evidence="4" id="KW-1185">Reference proteome</keyword>
<dbReference type="KEGG" id="paqt:E8L99_08325"/>
<evidence type="ECO:0000259" key="2">
    <source>
        <dbReference type="Pfam" id="PF13660"/>
    </source>
</evidence>
<proteinExistence type="predicted"/>
<dbReference type="SUPFAM" id="SSF82544">
    <property type="entry name" value="GckA/TtuD-like"/>
    <property type="match status" value="1"/>
</dbReference>
<gene>
    <name evidence="3" type="ORF">E8L99_08325</name>
</gene>
<dbReference type="InterPro" id="IPR037035">
    <property type="entry name" value="GK-like_C_sf"/>
</dbReference>
<dbReference type="InterPro" id="IPR025286">
    <property type="entry name" value="MOFRL_assoc_dom"/>
</dbReference>
<dbReference type="InterPro" id="IPR007835">
    <property type="entry name" value="MOFRL"/>
</dbReference>
<evidence type="ECO:0000259" key="1">
    <source>
        <dbReference type="Pfam" id="PF05161"/>
    </source>
</evidence>
<dbReference type="InterPro" id="IPR038614">
    <property type="entry name" value="GK_N_sf"/>
</dbReference>
<dbReference type="AlphaFoldDB" id="A0A4D7QN01"/>
<dbReference type="PANTHER" id="PTHR12227:SF0">
    <property type="entry name" value="GLYCERATE KINASE"/>
    <property type="match status" value="1"/>
</dbReference>
<feature type="domain" description="MOFRL" evidence="1">
    <location>
        <begin position="319"/>
        <end position="431"/>
    </location>
</feature>
<reference evidence="3 4" key="1">
    <citation type="submission" date="2019-04" db="EMBL/GenBank/DDBJ databases">
        <title>Phreatobacter aquaticus sp. nov.</title>
        <authorList>
            <person name="Choi A."/>
            <person name="Baek K."/>
        </authorList>
    </citation>
    <scope>NUCLEOTIDE SEQUENCE [LARGE SCALE GENOMIC DNA]</scope>
    <source>
        <strain evidence="3 4">NMCR1094</strain>
    </source>
</reference>
<dbReference type="Gene3D" id="3.40.50.10180">
    <property type="entry name" value="Glycerate kinase, MOFRL-like N-terminal domain"/>
    <property type="match status" value="1"/>
</dbReference>
<name>A0A4D7QN01_9HYPH</name>
<dbReference type="Pfam" id="PF05161">
    <property type="entry name" value="MOFRL"/>
    <property type="match status" value="1"/>
</dbReference>